<dbReference type="Pfam" id="PF00023">
    <property type="entry name" value="Ank"/>
    <property type="match status" value="1"/>
</dbReference>
<feature type="repeat" description="ANK" evidence="3">
    <location>
        <begin position="225"/>
        <end position="257"/>
    </location>
</feature>
<dbReference type="EMBL" id="CADCXV010000846">
    <property type="protein sequence ID" value="CAB0037187.1"/>
    <property type="molecule type" value="Genomic_DNA"/>
</dbReference>
<dbReference type="InterPro" id="IPR002110">
    <property type="entry name" value="Ankyrin_rpt"/>
</dbReference>
<dbReference type="GO" id="GO:0005634">
    <property type="term" value="C:nucleus"/>
    <property type="evidence" value="ECO:0007669"/>
    <property type="project" value="TreeGrafter"/>
</dbReference>
<dbReference type="GO" id="GO:0010468">
    <property type="term" value="P:regulation of gene expression"/>
    <property type="evidence" value="ECO:0007669"/>
    <property type="project" value="TreeGrafter"/>
</dbReference>
<keyword evidence="5" id="KW-1185">Reference proteome</keyword>
<feature type="repeat" description="ANK" evidence="3">
    <location>
        <begin position="448"/>
        <end position="480"/>
    </location>
</feature>
<dbReference type="PANTHER" id="PTHR24124:SF14">
    <property type="entry name" value="CHROMOSOME UNDETERMINED SCAFFOLD_25, WHOLE GENOME SHOTGUN SEQUENCE"/>
    <property type="match status" value="1"/>
</dbReference>
<evidence type="ECO:0000256" key="2">
    <source>
        <dbReference type="ARBA" id="ARBA00023043"/>
    </source>
</evidence>
<evidence type="ECO:0000313" key="5">
    <source>
        <dbReference type="Proteomes" id="UP000479190"/>
    </source>
</evidence>
<proteinExistence type="predicted"/>
<accession>A0A6H5IKR8</accession>
<dbReference type="Gene3D" id="1.25.40.20">
    <property type="entry name" value="Ankyrin repeat-containing domain"/>
    <property type="match status" value="4"/>
</dbReference>
<feature type="repeat" description="ANK" evidence="3">
    <location>
        <begin position="299"/>
        <end position="331"/>
    </location>
</feature>
<dbReference type="Proteomes" id="UP000479190">
    <property type="component" value="Unassembled WGS sequence"/>
</dbReference>
<dbReference type="PROSITE" id="PS50297">
    <property type="entry name" value="ANK_REP_REGION"/>
    <property type="match status" value="6"/>
</dbReference>
<feature type="repeat" description="ANK" evidence="3">
    <location>
        <begin position="151"/>
        <end position="183"/>
    </location>
</feature>
<dbReference type="OrthoDB" id="6593077at2759"/>
<feature type="repeat" description="ANK" evidence="3">
    <location>
        <begin position="373"/>
        <end position="405"/>
    </location>
</feature>
<evidence type="ECO:0000256" key="1">
    <source>
        <dbReference type="ARBA" id="ARBA00022737"/>
    </source>
</evidence>
<protein>
    <submittedName>
        <fullName evidence="4">Uncharacterized protein</fullName>
    </submittedName>
</protein>
<dbReference type="SUPFAM" id="SSF48403">
    <property type="entry name" value="Ankyrin repeat"/>
    <property type="match status" value="2"/>
</dbReference>
<dbReference type="Pfam" id="PF12796">
    <property type="entry name" value="Ank_2"/>
    <property type="match status" value="3"/>
</dbReference>
<keyword evidence="2 3" id="KW-0040">ANK repeat</keyword>
<name>A0A6H5IKR8_9HYME</name>
<dbReference type="InterPro" id="IPR036770">
    <property type="entry name" value="Ankyrin_rpt-contain_sf"/>
</dbReference>
<dbReference type="PROSITE" id="PS50088">
    <property type="entry name" value="ANK_REPEAT"/>
    <property type="match status" value="6"/>
</dbReference>
<dbReference type="PANTHER" id="PTHR24124">
    <property type="entry name" value="ANKYRIN REPEAT FAMILY A"/>
    <property type="match status" value="1"/>
</dbReference>
<gene>
    <name evidence="4" type="ORF">TBRA_LOCUS9024</name>
</gene>
<dbReference type="SMART" id="SM00248">
    <property type="entry name" value="ANK"/>
    <property type="match status" value="12"/>
</dbReference>
<dbReference type="PRINTS" id="PR01415">
    <property type="entry name" value="ANKYRIN"/>
</dbReference>
<evidence type="ECO:0000313" key="4">
    <source>
        <dbReference type="EMBL" id="CAB0037187.1"/>
    </source>
</evidence>
<evidence type="ECO:0000256" key="3">
    <source>
        <dbReference type="PROSITE-ProRule" id="PRU00023"/>
    </source>
</evidence>
<dbReference type="AlphaFoldDB" id="A0A6H5IKR8"/>
<reference evidence="4 5" key="1">
    <citation type="submission" date="2020-02" db="EMBL/GenBank/DDBJ databases">
        <authorList>
            <person name="Ferguson B K."/>
        </authorList>
    </citation>
    <scope>NUCLEOTIDE SEQUENCE [LARGE SCALE GENOMIC DNA]</scope>
</reference>
<keyword evidence="1" id="KW-0677">Repeat</keyword>
<sequence>MFAQFILTYTVYNIHLRESHFKWEDREWSRDPYKLAHTHTYTRNNYAMRVAHYSSSSWPRQVTKTSPTLINGKPSPRRTTPVHHAFGQNEFFECTDQIQKLFEIYMRFDVNYIDEFGLTHFHVACKLGLHDVVKKFLELGRVDPNCLVPVTGDSPLHLALMYEQRRSVELLLKRGAKPNAANKAGLTPLHIVCKHFDGNVELANMLFELSDEKYHPVLVNAQDKLGETPLHVTLRQGNKMMTESLLRRGANPNIVDKEGSTPLHFICSRYHVDFELAELFFRINHEIQQTVRINAQNKSGRAPLHQAVARRNDSLVELLLRRGADSNLADNEGSTPLHFICNRPDLDFELAELFFRINNEIQQTVQIDARDKLGWTSLHRVVHRGSKEYTRLLLRNGADPNLAKKDGSTPLHIICKSHYVDNVELAKILFELSDEKCHPVQIDARDELGNTPLHLAVSRGYRGLLELLLRAGANPNLVNDEGSTALHIVCRTDYDDSFAEVFFEIIDKVNQRVLQVDALDKEGRTPLQWAVTSLKPDTVDVLLNRGADLSNFFFPMWVISTTVKKKRTSRLSTYNYRAFTDALSLKTYTMSCWWLRALAARLAILTRHDSSISTSTSSNSSATRNYWGTLRRTIYNTHANTRTHTHTHTHTSEQSGDISAYTLVLCCYSSSSSSIIALTFATLVATGQKIRLRKYYYSAHRTRWRHIMLSRRRAAALAVLHAMYPTMRLQQRKKCVIRNVIYWLRYAALIWD</sequence>
<organism evidence="4 5">
    <name type="scientific">Trichogramma brassicae</name>
    <dbReference type="NCBI Taxonomy" id="86971"/>
    <lineage>
        <taxon>Eukaryota</taxon>
        <taxon>Metazoa</taxon>
        <taxon>Ecdysozoa</taxon>
        <taxon>Arthropoda</taxon>
        <taxon>Hexapoda</taxon>
        <taxon>Insecta</taxon>
        <taxon>Pterygota</taxon>
        <taxon>Neoptera</taxon>
        <taxon>Endopterygota</taxon>
        <taxon>Hymenoptera</taxon>
        <taxon>Apocrita</taxon>
        <taxon>Proctotrupomorpha</taxon>
        <taxon>Chalcidoidea</taxon>
        <taxon>Trichogrammatidae</taxon>
        <taxon>Trichogramma</taxon>
    </lineage>
</organism>
<feature type="repeat" description="ANK" evidence="3">
    <location>
        <begin position="522"/>
        <end position="550"/>
    </location>
</feature>